<protein>
    <recommendedName>
        <fullName evidence="1">NAD(P)-binding domain-containing protein</fullName>
    </recommendedName>
</protein>
<proteinExistence type="predicted"/>
<name>A0AAD6GB51_9EURO</name>
<evidence type="ECO:0000259" key="1">
    <source>
        <dbReference type="Pfam" id="PF13460"/>
    </source>
</evidence>
<dbReference type="SUPFAM" id="SSF51735">
    <property type="entry name" value="NAD(P)-binding Rossmann-fold domains"/>
    <property type="match status" value="1"/>
</dbReference>
<dbReference type="AlphaFoldDB" id="A0AAD6GB51"/>
<gene>
    <name evidence="2" type="ORF">N7494_011820</name>
</gene>
<feature type="domain" description="NAD(P)-binding" evidence="1">
    <location>
        <begin position="7"/>
        <end position="129"/>
    </location>
</feature>
<comment type="caution">
    <text evidence="2">The sequence shown here is derived from an EMBL/GenBank/DDBJ whole genome shotgun (WGS) entry which is preliminary data.</text>
</comment>
<dbReference type="PANTHER" id="PTHR14097:SF9">
    <property type="entry name" value="EPIMERASE, PUTATIVE (AFU_ORTHOLOGUE AFUA_8G07320)-RELATED"/>
    <property type="match status" value="1"/>
</dbReference>
<dbReference type="EMBL" id="JAQIZZ010000008">
    <property type="protein sequence ID" value="KAJ5525170.1"/>
    <property type="molecule type" value="Genomic_DNA"/>
</dbReference>
<dbReference type="InterPro" id="IPR016040">
    <property type="entry name" value="NAD(P)-bd_dom"/>
</dbReference>
<dbReference type="Gene3D" id="3.40.50.720">
    <property type="entry name" value="NAD(P)-binding Rossmann-like Domain"/>
    <property type="match status" value="1"/>
</dbReference>
<keyword evidence="3" id="KW-1185">Reference proteome</keyword>
<reference evidence="2 3" key="1">
    <citation type="journal article" date="2023" name="IMA Fungus">
        <title>Comparative genomic study of the Penicillium genus elucidates a diverse pangenome and 15 lateral gene transfer events.</title>
        <authorList>
            <person name="Petersen C."/>
            <person name="Sorensen T."/>
            <person name="Nielsen M.R."/>
            <person name="Sondergaard T.E."/>
            <person name="Sorensen J.L."/>
            <person name="Fitzpatrick D.A."/>
            <person name="Frisvad J.C."/>
            <person name="Nielsen K.L."/>
        </authorList>
    </citation>
    <scope>NUCLEOTIDE SEQUENCE [LARGE SCALE GENOMIC DNA]</scope>
    <source>
        <strain evidence="2 3">IBT 35679</strain>
    </source>
</reference>
<organism evidence="2 3">
    <name type="scientific">Penicillium frequentans</name>
    <dbReference type="NCBI Taxonomy" id="3151616"/>
    <lineage>
        <taxon>Eukaryota</taxon>
        <taxon>Fungi</taxon>
        <taxon>Dikarya</taxon>
        <taxon>Ascomycota</taxon>
        <taxon>Pezizomycotina</taxon>
        <taxon>Eurotiomycetes</taxon>
        <taxon>Eurotiomycetidae</taxon>
        <taxon>Eurotiales</taxon>
        <taxon>Aspergillaceae</taxon>
        <taxon>Penicillium</taxon>
    </lineage>
</organism>
<accession>A0AAD6GB51</accession>
<evidence type="ECO:0000313" key="2">
    <source>
        <dbReference type="EMBL" id="KAJ5525170.1"/>
    </source>
</evidence>
<dbReference type="Pfam" id="PF13460">
    <property type="entry name" value="NAD_binding_10"/>
    <property type="match status" value="1"/>
</dbReference>
<dbReference type="PANTHER" id="PTHR14097">
    <property type="entry name" value="OXIDOREDUCTASE HTATIP2"/>
    <property type="match status" value="1"/>
</dbReference>
<evidence type="ECO:0000313" key="3">
    <source>
        <dbReference type="Proteomes" id="UP001220324"/>
    </source>
</evidence>
<dbReference type="Proteomes" id="UP001220324">
    <property type="component" value="Unassembled WGS sequence"/>
</dbReference>
<dbReference type="InterPro" id="IPR036291">
    <property type="entry name" value="NAD(P)-bd_dom_sf"/>
</dbReference>
<sequence length="211" mass="23432">MKVILTGSTGFVGREVLSQCLAHPAITSVVALSRRELPPHDKLRVVVIEGFLSYSESVRKDIKGADACIWTIGLIPSKVPKRDDGTAKRVSIEYTLTAARVFQEVCGKPFRFVYVSGAGTERDQSKSLWIMQDYRRLRGQVETELLDFAGAHADFKPYIMRPAMIISSKMSLHSLLYGLGPSVKVNVLAKCMVELALKGEDKAIWENADMK</sequence>